<evidence type="ECO:0000313" key="3">
    <source>
        <dbReference type="Proteomes" id="UP000243739"/>
    </source>
</evidence>
<keyword evidence="3" id="KW-1185">Reference proteome</keyword>
<accession>A0A1D2YSL9</accession>
<dbReference type="Pfam" id="PF07833">
    <property type="entry name" value="Cu_amine_oxidN1"/>
    <property type="match status" value="1"/>
</dbReference>
<dbReference type="Gene3D" id="3.30.457.10">
    <property type="entry name" value="Copper amine oxidase-like, N-terminal domain"/>
    <property type="match status" value="1"/>
</dbReference>
<dbReference type="RefSeq" id="WP_069657437.1">
    <property type="nucleotide sequence ID" value="NZ_MIJF01000064.1"/>
</dbReference>
<dbReference type="InterPro" id="IPR012854">
    <property type="entry name" value="Cu_amine_oxidase-like_N"/>
</dbReference>
<sequence length="313" mass="35598">MKKLFLVVLSLVMLLAILPVGNVLAYVENVNVKVDGKLVEFDQNPIIDENNRTLVPIRFISEEMGAEVSWEGETQTVTIIKDELTILLNIGVEVVDVANGKTLEAKKVWLDTNPILLNGRTLVPVRFISETFGAFVDWDNATRTVIIETNPGYKQNPISAKFTVEEIEAKIKLLAEEMGYAYNVKDNSNSLGDEWVSLDIFYPYVTDNGFKTAISIIDMDFIRGKVVDTSMVINPEWDYDKDTLGYENIKLAARVLKTLEITFDEEDFINTVYEFAWYDPMSETNFKKANYGEYVFEYSPSYGDEVDVHLTKN</sequence>
<gene>
    <name evidence="2" type="ORF">BHF71_11130</name>
</gene>
<dbReference type="InterPro" id="IPR036582">
    <property type="entry name" value="Mao_N_sf"/>
</dbReference>
<reference evidence="2 3" key="1">
    <citation type="submission" date="2016-09" db="EMBL/GenBank/DDBJ databases">
        <title>Draft genome sequence for the type strain of Vulcanibacillus modesticaldus BR, a strictly anaerobic, moderately thermophilic, and nitrate-reducing bacterium from deep sea-hydrothermal vents of the Mid-Atlantic Ridge.</title>
        <authorList>
            <person name="Abin C.A."/>
            <person name="Hollibaugh J.T."/>
        </authorList>
    </citation>
    <scope>NUCLEOTIDE SEQUENCE [LARGE SCALE GENOMIC DNA]</scope>
    <source>
        <strain evidence="2 3">BR</strain>
    </source>
</reference>
<dbReference type="STRING" id="337097.BHF71_11130"/>
<comment type="caution">
    <text evidence="2">The sequence shown here is derived from an EMBL/GenBank/DDBJ whole genome shotgun (WGS) entry which is preliminary data.</text>
</comment>
<protein>
    <recommendedName>
        <fullName evidence="1">Copper amine oxidase-like N-terminal domain-containing protein</fullName>
    </recommendedName>
</protein>
<feature type="domain" description="Copper amine oxidase-like N-terminal" evidence="1">
    <location>
        <begin position="33"/>
        <end position="147"/>
    </location>
</feature>
<dbReference type="AlphaFoldDB" id="A0A1D2YSL9"/>
<dbReference type="EMBL" id="MIJF01000064">
    <property type="protein sequence ID" value="OEF97610.1"/>
    <property type="molecule type" value="Genomic_DNA"/>
</dbReference>
<name>A0A1D2YSL9_9BACI</name>
<dbReference type="Proteomes" id="UP000243739">
    <property type="component" value="Unassembled WGS sequence"/>
</dbReference>
<organism evidence="2 3">
    <name type="scientific">Vulcanibacillus modesticaldus</name>
    <dbReference type="NCBI Taxonomy" id="337097"/>
    <lineage>
        <taxon>Bacteria</taxon>
        <taxon>Bacillati</taxon>
        <taxon>Bacillota</taxon>
        <taxon>Bacilli</taxon>
        <taxon>Bacillales</taxon>
        <taxon>Bacillaceae</taxon>
        <taxon>Vulcanibacillus</taxon>
    </lineage>
</organism>
<proteinExistence type="predicted"/>
<evidence type="ECO:0000259" key="1">
    <source>
        <dbReference type="Pfam" id="PF07833"/>
    </source>
</evidence>
<evidence type="ECO:0000313" key="2">
    <source>
        <dbReference type="EMBL" id="OEF97610.1"/>
    </source>
</evidence>
<dbReference type="SUPFAM" id="SSF55383">
    <property type="entry name" value="Copper amine oxidase, domain N"/>
    <property type="match status" value="1"/>
</dbReference>
<dbReference type="OrthoDB" id="9778320at2"/>